<evidence type="ECO:0000313" key="2">
    <source>
        <dbReference type="EMBL" id="RYO88824.1"/>
    </source>
</evidence>
<protein>
    <submittedName>
        <fullName evidence="2">Uncharacterized protein</fullName>
    </submittedName>
</protein>
<dbReference type="PANTHER" id="PTHR33365">
    <property type="entry name" value="YALI0B05434P"/>
    <property type="match status" value="1"/>
</dbReference>
<name>A0ABY0HER2_9PEZI</name>
<dbReference type="Pfam" id="PF11807">
    <property type="entry name" value="UstYa"/>
    <property type="match status" value="1"/>
</dbReference>
<keyword evidence="3" id="KW-1185">Reference proteome</keyword>
<reference evidence="2 3" key="1">
    <citation type="submission" date="2018-06" db="EMBL/GenBank/DDBJ databases">
        <title>Complete Genomes of Monosporascus.</title>
        <authorList>
            <person name="Robinson A.J."/>
            <person name="Natvig D.O."/>
        </authorList>
    </citation>
    <scope>NUCLEOTIDE SEQUENCE [LARGE SCALE GENOMIC DNA]</scope>
    <source>
        <strain evidence="2 3">CBS 609.92</strain>
    </source>
</reference>
<organism evidence="2 3">
    <name type="scientific">Monosporascus cannonballus</name>
    <dbReference type="NCBI Taxonomy" id="155416"/>
    <lineage>
        <taxon>Eukaryota</taxon>
        <taxon>Fungi</taxon>
        <taxon>Dikarya</taxon>
        <taxon>Ascomycota</taxon>
        <taxon>Pezizomycotina</taxon>
        <taxon>Sordariomycetes</taxon>
        <taxon>Xylariomycetidae</taxon>
        <taxon>Xylariales</taxon>
        <taxon>Xylariales incertae sedis</taxon>
        <taxon>Monosporascus</taxon>
    </lineage>
</organism>
<comment type="similarity">
    <text evidence="1">Belongs to the ustYa family.</text>
</comment>
<dbReference type="Proteomes" id="UP000294003">
    <property type="component" value="Unassembled WGS sequence"/>
</dbReference>
<dbReference type="PANTHER" id="PTHR33365:SF6">
    <property type="entry name" value="OXIDASE USTYA"/>
    <property type="match status" value="1"/>
</dbReference>
<proteinExistence type="inferred from homology"/>
<comment type="caution">
    <text evidence="2">The sequence shown here is derived from an EMBL/GenBank/DDBJ whole genome shotgun (WGS) entry which is preliminary data.</text>
</comment>
<dbReference type="EMBL" id="QJNS01000081">
    <property type="protein sequence ID" value="RYO88824.1"/>
    <property type="molecule type" value="Genomic_DNA"/>
</dbReference>
<evidence type="ECO:0000313" key="3">
    <source>
        <dbReference type="Proteomes" id="UP000294003"/>
    </source>
</evidence>
<dbReference type="InterPro" id="IPR021765">
    <property type="entry name" value="UstYa-like"/>
</dbReference>
<evidence type="ECO:0000256" key="1">
    <source>
        <dbReference type="ARBA" id="ARBA00035112"/>
    </source>
</evidence>
<sequence length="118" mass="13976">MQTINYPHILHCLDSLRVETMCTADDTLRYVPPNSVHGYRPGDGQPRKCRDWSKVQELVEAHDSCYRYLNPGGKELSNLERFKFCPRESQYLPKFRKHFGYGDDWMPEPQEGPRELDW</sequence>
<gene>
    <name evidence="2" type="ORF">DL762_003541</name>
</gene>
<accession>A0ABY0HER2</accession>